<reference evidence="1 2" key="1">
    <citation type="journal article" date="2012" name="Genome Biol.">
        <title>Genome and low-iron response of an oceanic diatom adapted to chronic iron limitation.</title>
        <authorList>
            <person name="Lommer M."/>
            <person name="Specht M."/>
            <person name="Roy A.S."/>
            <person name="Kraemer L."/>
            <person name="Andreson R."/>
            <person name="Gutowska M.A."/>
            <person name="Wolf J."/>
            <person name="Bergner S.V."/>
            <person name="Schilhabel M.B."/>
            <person name="Klostermeier U.C."/>
            <person name="Beiko R.G."/>
            <person name="Rosenstiel P."/>
            <person name="Hippler M."/>
            <person name="Laroche J."/>
        </authorList>
    </citation>
    <scope>NUCLEOTIDE SEQUENCE [LARGE SCALE GENOMIC DNA]</scope>
    <source>
        <strain evidence="1 2">CCMP1005</strain>
    </source>
</reference>
<dbReference type="EMBL" id="AGNL01009659">
    <property type="protein sequence ID" value="EJK69724.1"/>
    <property type="molecule type" value="Genomic_DNA"/>
</dbReference>
<organism evidence="1 2">
    <name type="scientific">Thalassiosira oceanica</name>
    <name type="common">Marine diatom</name>
    <dbReference type="NCBI Taxonomy" id="159749"/>
    <lineage>
        <taxon>Eukaryota</taxon>
        <taxon>Sar</taxon>
        <taxon>Stramenopiles</taxon>
        <taxon>Ochrophyta</taxon>
        <taxon>Bacillariophyta</taxon>
        <taxon>Coscinodiscophyceae</taxon>
        <taxon>Thalassiosirophycidae</taxon>
        <taxon>Thalassiosirales</taxon>
        <taxon>Thalassiosiraceae</taxon>
        <taxon>Thalassiosira</taxon>
    </lineage>
</organism>
<protein>
    <submittedName>
        <fullName evidence="1">Uncharacterized protein</fullName>
    </submittedName>
</protein>
<gene>
    <name evidence="1" type="ORF">THAOC_08990</name>
</gene>
<evidence type="ECO:0000313" key="1">
    <source>
        <dbReference type="EMBL" id="EJK69724.1"/>
    </source>
</evidence>
<proteinExistence type="predicted"/>
<sequence>MDSLQSTMKDLLSDKFSGRSCPSQDCQGRVHSCASGFTPIEMFRHLCQIQRKMDLIACADPRCVQRRMTRRLDGTITISWRMSSGRFSTEEQAPPSLLP</sequence>
<dbReference type="Proteomes" id="UP000266841">
    <property type="component" value="Unassembled WGS sequence"/>
</dbReference>
<accession>K0SXQ6</accession>
<dbReference type="AlphaFoldDB" id="K0SXQ6"/>
<keyword evidence="2" id="KW-1185">Reference proteome</keyword>
<comment type="caution">
    <text evidence="1">The sequence shown here is derived from an EMBL/GenBank/DDBJ whole genome shotgun (WGS) entry which is preliminary data.</text>
</comment>
<evidence type="ECO:0000313" key="2">
    <source>
        <dbReference type="Proteomes" id="UP000266841"/>
    </source>
</evidence>
<name>K0SXQ6_THAOC</name>